<dbReference type="EMBL" id="JAGSOG010000059">
    <property type="protein sequence ID" value="MBR7834461.1"/>
    <property type="molecule type" value="Genomic_DNA"/>
</dbReference>
<sequence>MAVIGTYCEICGLPVQLDHYVPMPGGGFWIWREDDTRSCDPVIEPGPELAWLSHAVALPWDSPEPWGGNVLPHPVVEGRVQDGCLESADGESVGVFPDIDDHGAAHHACWHLAGRPDSWRSLPDLTPPIALQKYQQQLFEFQALIDDGHAWMLTDPHADTPDGKRSRGRILDLLGSGPALS</sequence>
<reference evidence="1" key="1">
    <citation type="submission" date="2021-04" db="EMBL/GenBank/DDBJ databases">
        <title>Genome based classification of Actinospica acidithermotolerans sp. nov., an actinobacterium isolated from an Indonesian hot spring.</title>
        <authorList>
            <person name="Kusuma A.B."/>
            <person name="Putra K.E."/>
            <person name="Nafisah S."/>
            <person name="Loh J."/>
            <person name="Nouioui I."/>
            <person name="Goodfellow M."/>
        </authorList>
    </citation>
    <scope>NUCLEOTIDE SEQUENCE</scope>
    <source>
        <strain evidence="1">CSCA 57</strain>
    </source>
</reference>
<protein>
    <submittedName>
        <fullName evidence="1">Uncharacterized protein</fullName>
    </submittedName>
</protein>
<dbReference type="Proteomes" id="UP000675781">
    <property type="component" value="Unassembled WGS sequence"/>
</dbReference>
<proteinExistence type="predicted"/>
<gene>
    <name evidence="1" type="ORF">KDL01_14395</name>
</gene>
<evidence type="ECO:0000313" key="1">
    <source>
        <dbReference type="EMBL" id="MBR7834461.1"/>
    </source>
</evidence>
<comment type="caution">
    <text evidence="1">The sequence shown here is derived from an EMBL/GenBank/DDBJ whole genome shotgun (WGS) entry which is preliminary data.</text>
</comment>
<organism evidence="1 2">
    <name type="scientific">Actinospica durhamensis</name>
    <dbReference type="NCBI Taxonomy" id="1508375"/>
    <lineage>
        <taxon>Bacteria</taxon>
        <taxon>Bacillati</taxon>
        <taxon>Actinomycetota</taxon>
        <taxon>Actinomycetes</taxon>
        <taxon>Catenulisporales</taxon>
        <taxon>Actinospicaceae</taxon>
        <taxon>Actinospica</taxon>
    </lineage>
</organism>
<accession>A0A941ITL0</accession>
<name>A0A941ITL0_9ACTN</name>
<evidence type="ECO:0000313" key="2">
    <source>
        <dbReference type="Proteomes" id="UP000675781"/>
    </source>
</evidence>
<dbReference type="AlphaFoldDB" id="A0A941ITL0"/>
<keyword evidence="2" id="KW-1185">Reference proteome</keyword>
<dbReference type="RefSeq" id="WP_212528981.1">
    <property type="nucleotide sequence ID" value="NZ_JAGSOG010000059.1"/>
</dbReference>